<gene>
    <name evidence="1" type="ORF">PAXRUDRAFT_14667</name>
</gene>
<dbReference type="HOGENOM" id="CLU_839637_0_0_1"/>
<dbReference type="OrthoDB" id="2800503at2759"/>
<name>A0A0D0DLI2_9AGAM</name>
<reference evidence="1 2" key="1">
    <citation type="submission" date="2014-04" db="EMBL/GenBank/DDBJ databases">
        <authorList>
            <consortium name="DOE Joint Genome Institute"/>
            <person name="Kuo A."/>
            <person name="Kohler A."/>
            <person name="Jargeat P."/>
            <person name="Nagy L.G."/>
            <person name="Floudas D."/>
            <person name="Copeland A."/>
            <person name="Barry K.W."/>
            <person name="Cichocki N."/>
            <person name="Veneault-Fourrey C."/>
            <person name="LaButti K."/>
            <person name="Lindquist E.A."/>
            <person name="Lipzen A."/>
            <person name="Lundell T."/>
            <person name="Morin E."/>
            <person name="Murat C."/>
            <person name="Sun H."/>
            <person name="Tunlid A."/>
            <person name="Henrissat B."/>
            <person name="Grigoriev I.V."/>
            <person name="Hibbett D.S."/>
            <person name="Martin F."/>
            <person name="Nordberg H.P."/>
            <person name="Cantor M.N."/>
            <person name="Hua S.X."/>
        </authorList>
    </citation>
    <scope>NUCLEOTIDE SEQUENCE [LARGE SCALE GENOMIC DNA]</scope>
    <source>
        <strain evidence="1 2">Ve08.2h10</strain>
    </source>
</reference>
<proteinExistence type="predicted"/>
<evidence type="ECO:0000313" key="2">
    <source>
        <dbReference type="Proteomes" id="UP000054538"/>
    </source>
</evidence>
<reference evidence="2" key="2">
    <citation type="submission" date="2015-01" db="EMBL/GenBank/DDBJ databases">
        <title>Evolutionary Origins and Diversification of the Mycorrhizal Mutualists.</title>
        <authorList>
            <consortium name="DOE Joint Genome Institute"/>
            <consortium name="Mycorrhizal Genomics Consortium"/>
            <person name="Kohler A."/>
            <person name="Kuo A."/>
            <person name="Nagy L.G."/>
            <person name="Floudas D."/>
            <person name="Copeland A."/>
            <person name="Barry K.W."/>
            <person name="Cichocki N."/>
            <person name="Veneault-Fourrey C."/>
            <person name="LaButti K."/>
            <person name="Lindquist E.A."/>
            <person name="Lipzen A."/>
            <person name="Lundell T."/>
            <person name="Morin E."/>
            <person name="Murat C."/>
            <person name="Riley R."/>
            <person name="Ohm R."/>
            <person name="Sun H."/>
            <person name="Tunlid A."/>
            <person name="Henrissat B."/>
            <person name="Grigoriev I.V."/>
            <person name="Hibbett D.S."/>
            <person name="Martin F."/>
        </authorList>
    </citation>
    <scope>NUCLEOTIDE SEQUENCE [LARGE SCALE GENOMIC DNA]</scope>
    <source>
        <strain evidence="2">Ve08.2h10</strain>
    </source>
</reference>
<dbReference type="STRING" id="930991.A0A0D0DLI2"/>
<dbReference type="Proteomes" id="UP000054538">
    <property type="component" value="Unassembled WGS sequence"/>
</dbReference>
<dbReference type="EMBL" id="KN825609">
    <property type="protein sequence ID" value="KIK82764.1"/>
    <property type="molecule type" value="Genomic_DNA"/>
</dbReference>
<sequence length="384" mass="42655">MLARNSLATPETGLSVQQIALALLEFTTSAPGITPLQADVLRAIAVVLEHAQTPDPLVLLGEEIQCLADVTQHHESQAVVLTNTAQELKETLHNSVEHFKKCVEKACNTLQEMSNNHGTTPGNTRMSYVGAVKSNSPTQHRDILAKSKAITRQVLINSGPNQNLHTLTEKELVAKANIALGLLKDNSEDLPEDMTFFSTRKLRNSTTIFEVDRPESAEWLKETDNRQSFLAQFDANAYFIDKSFKTIVEFIPVTLAAANPRAAREIEEKANLTRDSIKEICWIKPEKFRSASHRVAHTIISFTTPEDTNVAIREGLTIEGRKVNTSKQLPDVMQCYNCQSLKQDHVAKNCPSTHESCGTCIKEHKTLECTATDPKELFVQARSL</sequence>
<evidence type="ECO:0000313" key="1">
    <source>
        <dbReference type="EMBL" id="KIK82764.1"/>
    </source>
</evidence>
<dbReference type="AlphaFoldDB" id="A0A0D0DLI2"/>
<dbReference type="InParanoid" id="A0A0D0DLI2"/>
<protein>
    <submittedName>
        <fullName evidence="1">Uncharacterized protein</fullName>
    </submittedName>
</protein>
<keyword evidence="2" id="KW-1185">Reference proteome</keyword>
<organism evidence="1 2">
    <name type="scientific">Paxillus rubicundulus Ve08.2h10</name>
    <dbReference type="NCBI Taxonomy" id="930991"/>
    <lineage>
        <taxon>Eukaryota</taxon>
        <taxon>Fungi</taxon>
        <taxon>Dikarya</taxon>
        <taxon>Basidiomycota</taxon>
        <taxon>Agaricomycotina</taxon>
        <taxon>Agaricomycetes</taxon>
        <taxon>Agaricomycetidae</taxon>
        <taxon>Boletales</taxon>
        <taxon>Paxilineae</taxon>
        <taxon>Paxillaceae</taxon>
        <taxon>Paxillus</taxon>
    </lineage>
</organism>
<accession>A0A0D0DLI2</accession>